<dbReference type="PANTHER" id="PTHR34408:SF1">
    <property type="entry name" value="GLYCOSYL HYDROLASE FAMILY 19 DOMAIN-CONTAINING PROTEIN HI_1415"/>
    <property type="match status" value="1"/>
</dbReference>
<dbReference type="STRING" id="1715691.TA5113_00879"/>
<name>A0A0P1ILH4_9RHOB</name>
<keyword evidence="6" id="KW-1185">Reference proteome</keyword>
<dbReference type="InterPro" id="IPR003646">
    <property type="entry name" value="SH3-like_bac-type"/>
</dbReference>
<dbReference type="SUPFAM" id="SSF50199">
    <property type="entry name" value="Staphylococcal nuclease"/>
    <property type="match status" value="1"/>
</dbReference>
<dbReference type="Gene3D" id="2.40.50.90">
    <property type="match status" value="1"/>
</dbReference>
<dbReference type="InterPro" id="IPR052354">
    <property type="entry name" value="Cell_Wall_Dynamics_Protein"/>
</dbReference>
<dbReference type="Gene3D" id="2.30.30.40">
    <property type="entry name" value="SH3 Domains"/>
    <property type="match status" value="1"/>
</dbReference>
<gene>
    <name evidence="5" type="ORF">TA5114_00254</name>
</gene>
<sequence>MRHGPKTSLSKAQYSKLHKILKLERPKSDDKSTAVTPQQVGKPNAPSAQRPAARTVQQRSRPRRRTASPAQIIYAPKRAIRRAQRKLFFPIILVMGILGLLSALFDGGSSSVQTRPTDGSTYAIVTGSSVNQREGPSTNNRVMGQLAEGTRVRVLTNQNGWSQITSSLGTGWMSSNYLVSSRGSVPTPTNNNPSIRTVSASEVRVIDGDTVAIRGQPANVRLVGFNAPETGSPACNAELQRGQQATNRLRILLREAESIQFQRVACSCRPGTEGTRECNYGRQCGVLSVDGRDVGRILIGEGLAVPYRCGATSCPPRPGNWCR</sequence>
<feature type="region of interest" description="Disordered" evidence="1">
    <location>
        <begin position="22"/>
        <end position="70"/>
    </location>
</feature>
<protein>
    <submittedName>
        <fullName evidence="5">SH3 domain protein</fullName>
    </submittedName>
</protein>
<reference evidence="6" key="1">
    <citation type="submission" date="2015-09" db="EMBL/GenBank/DDBJ databases">
        <authorList>
            <person name="Rodrigo-Torres Lidia"/>
            <person name="Arahal R.David."/>
        </authorList>
    </citation>
    <scope>NUCLEOTIDE SEQUENCE [LARGE SCALE GENOMIC DNA]</scope>
    <source>
        <strain evidence="6">CECT 5114</strain>
    </source>
</reference>
<dbReference type="PROSITE" id="PS51781">
    <property type="entry name" value="SH3B"/>
    <property type="match status" value="1"/>
</dbReference>
<evidence type="ECO:0000259" key="4">
    <source>
        <dbReference type="PROSITE" id="PS51781"/>
    </source>
</evidence>
<evidence type="ECO:0000256" key="2">
    <source>
        <dbReference type="SAM" id="Phobius"/>
    </source>
</evidence>
<evidence type="ECO:0000313" key="5">
    <source>
        <dbReference type="EMBL" id="CUK24471.1"/>
    </source>
</evidence>
<proteinExistence type="predicted"/>
<dbReference type="AlphaFoldDB" id="A0A0P1ILH4"/>
<keyword evidence="2" id="KW-0812">Transmembrane</keyword>
<dbReference type="Proteomes" id="UP000051184">
    <property type="component" value="Unassembled WGS sequence"/>
</dbReference>
<feature type="domain" description="SH3b" evidence="4">
    <location>
        <begin position="120"/>
        <end position="182"/>
    </location>
</feature>
<feature type="compositionally biased region" description="Basic and acidic residues" evidence="1">
    <location>
        <begin position="22"/>
        <end position="32"/>
    </location>
</feature>
<dbReference type="PROSITE" id="PS50830">
    <property type="entry name" value="TNASE_3"/>
    <property type="match status" value="1"/>
</dbReference>
<dbReference type="PANTHER" id="PTHR34408">
    <property type="entry name" value="FAMILY PROTEIN, PUTATIVE-RELATED"/>
    <property type="match status" value="1"/>
</dbReference>
<evidence type="ECO:0000313" key="6">
    <source>
        <dbReference type="Proteomes" id="UP000051184"/>
    </source>
</evidence>
<evidence type="ECO:0000259" key="3">
    <source>
        <dbReference type="PROSITE" id="PS50830"/>
    </source>
</evidence>
<feature type="domain" description="TNase-like" evidence="3">
    <location>
        <begin position="196"/>
        <end position="304"/>
    </location>
</feature>
<feature type="transmembrane region" description="Helical" evidence="2">
    <location>
        <begin position="87"/>
        <end position="105"/>
    </location>
</feature>
<evidence type="ECO:0000256" key="1">
    <source>
        <dbReference type="SAM" id="MobiDB-lite"/>
    </source>
</evidence>
<keyword evidence="2" id="KW-0472">Membrane</keyword>
<organism evidence="5 6">
    <name type="scientific">Cognatishimia activa</name>
    <dbReference type="NCBI Taxonomy" id="1715691"/>
    <lineage>
        <taxon>Bacteria</taxon>
        <taxon>Pseudomonadati</taxon>
        <taxon>Pseudomonadota</taxon>
        <taxon>Alphaproteobacteria</taxon>
        <taxon>Rhodobacterales</taxon>
        <taxon>Paracoccaceae</taxon>
        <taxon>Cognatishimia</taxon>
    </lineage>
</organism>
<accession>A0A0P1ILH4</accession>
<keyword evidence="2" id="KW-1133">Transmembrane helix</keyword>
<dbReference type="SMART" id="SM00287">
    <property type="entry name" value="SH3b"/>
    <property type="match status" value="1"/>
</dbReference>
<dbReference type="InterPro" id="IPR035437">
    <property type="entry name" value="SNase_OB-fold_sf"/>
</dbReference>
<dbReference type="Pfam" id="PF08239">
    <property type="entry name" value="SH3_3"/>
    <property type="match status" value="1"/>
</dbReference>
<dbReference type="InterPro" id="IPR016071">
    <property type="entry name" value="Staphylococal_nuclease_OB-fold"/>
</dbReference>
<dbReference type="SMART" id="SM00318">
    <property type="entry name" value="SNc"/>
    <property type="match status" value="1"/>
</dbReference>
<dbReference type="EMBL" id="CYUE01000002">
    <property type="protein sequence ID" value="CUK24471.1"/>
    <property type="molecule type" value="Genomic_DNA"/>
</dbReference>